<dbReference type="GeneID" id="98155742"/>
<reference evidence="2 3" key="1">
    <citation type="submission" date="2024-07" db="EMBL/GenBank/DDBJ databases">
        <title>Section-level genome sequencing and comparative genomics of Aspergillus sections Usti and Cavernicolus.</title>
        <authorList>
            <consortium name="Lawrence Berkeley National Laboratory"/>
            <person name="Nybo J.L."/>
            <person name="Vesth T.C."/>
            <person name="Theobald S."/>
            <person name="Frisvad J.C."/>
            <person name="Larsen T.O."/>
            <person name="Kjaerboelling I."/>
            <person name="Rothschild-Mancinelli K."/>
            <person name="Lyhne E.K."/>
            <person name="Kogle M.E."/>
            <person name="Barry K."/>
            <person name="Clum A."/>
            <person name="Na H."/>
            <person name="Ledsgaard L."/>
            <person name="Lin J."/>
            <person name="Lipzen A."/>
            <person name="Kuo A."/>
            <person name="Riley R."/>
            <person name="Mondo S."/>
            <person name="LaButti K."/>
            <person name="Haridas S."/>
            <person name="Pangalinan J."/>
            <person name="Salamov A.A."/>
            <person name="Simmons B.A."/>
            <person name="Magnuson J.K."/>
            <person name="Chen J."/>
            <person name="Drula E."/>
            <person name="Henrissat B."/>
            <person name="Wiebenga A."/>
            <person name="Lubbers R.J."/>
            <person name="Gomes A.C."/>
            <person name="Macurrencykelacurrency M.R."/>
            <person name="Stajich J."/>
            <person name="Grigoriev I.V."/>
            <person name="Mortensen U.H."/>
            <person name="De vries R.P."/>
            <person name="Baker S.E."/>
            <person name="Andersen M.R."/>
        </authorList>
    </citation>
    <scope>NUCLEOTIDE SEQUENCE [LARGE SCALE GENOMIC DNA]</scope>
    <source>
        <strain evidence="2 3">CBS 756.74</strain>
    </source>
</reference>
<proteinExistence type="predicted"/>
<feature type="compositionally biased region" description="Polar residues" evidence="1">
    <location>
        <begin position="21"/>
        <end position="34"/>
    </location>
</feature>
<evidence type="ECO:0000256" key="1">
    <source>
        <dbReference type="SAM" id="MobiDB-lite"/>
    </source>
</evidence>
<feature type="region of interest" description="Disordered" evidence="1">
    <location>
        <begin position="1"/>
        <end position="45"/>
    </location>
</feature>
<name>A0ABR4K8W2_9EURO</name>
<evidence type="ECO:0000313" key="2">
    <source>
        <dbReference type="EMBL" id="KAL2847737.1"/>
    </source>
</evidence>
<dbReference type="Proteomes" id="UP001610444">
    <property type="component" value="Unassembled WGS sequence"/>
</dbReference>
<comment type="caution">
    <text evidence="2">The sequence shown here is derived from an EMBL/GenBank/DDBJ whole genome shotgun (WGS) entry which is preliminary data.</text>
</comment>
<keyword evidence="3" id="KW-1185">Reference proteome</keyword>
<dbReference type="RefSeq" id="XP_070897918.1">
    <property type="nucleotide sequence ID" value="XM_071040578.1"/>
</dbReference>
<sequence>MFYLSESGPTSQIRGFDRATQARSKNPRASTPVFSRTAGEARRQPAKPNCLSLFVWTRGRKAQDTRGRDRFSGERKTNTTFSVLVFSFALSFRDNLVGHNSLG</sequence>
<dbReference type="EMBL" id="JBFXLR010000028">
    <property type="protein sequence ID" value="KAL2847737.1"/>
    <property type="molecule type" value="Genomic_DNA"/>
</dbReference>
<protein>
    <submittedName>
        <fullName evidence="2">Uncharacterized protein</fullName>
    </submittedName>
</protein>
<gene>
    <name evidence="2" type="ORF">BJX68DRAFT_239725</name>
</gene>
<evidence type="ECO:0000313" key="3">
    <source>
        <dbReference type="Proteomes" id="UP001610444"/>
    </source>
</evidence>
<organism evidence="2 3">
    <name type="scientific">Aspergillus pseudodeflectus</name>
    <dbReference type="NCBI Taxonomy" id="176178"/>
    <lineage>
        <taxon>Eukaryota</taxon>
        <taxon>Fungi</taxon>
        <taxon>Dikarya</taxon>
        <taxon>Ascomycota</taxon>
        <taxon>Pezizomycotina</taxon>
        <taxon>Eurotiomycetes</taxon>
        <taxon>Eurotiomycetidae</taxon>
        <taxon>Eurotiales</taxon>
        <taxon>Aspergillaceae</taxon>
        <taxon>Aspergillus</taxon>
        <taxon>Aspergillus subgen. Nidulantes</taxon>
    </lineage>
</organism>
<accession>A0ABR4K8W2</accession>